<dbReference type="AlphaFoldDB" id="A0A840L6V0"/>
<accession>A0A840L6V0</accession>
<name>A0A840L6V0_9BURK</name>
<evidence type="ECO:0000313" key="2">
    <source>
        <dbReference type="EMBL" id="MBB4841889.1"/>
    </source>
</evidence>
<proteinExistence type="predicted"/>
<keyword evidence="1" id="KW-0812">Transmembrane</keyword>
<keyword evidence="1" id="KW-0472">Membrane</keyword>
<evidence type="ECO:0000256" key="1">
    <source>
        <dbReference type="SAM" id="Phobius"/>
    </source>
</evidence>
<comment type="caution">
    <text evidence="2">The sequence shown here is derived from an EMBL/GenBank/DDBJ whole genome shotgun (WGS) entry which is preliminary data.</text>
</comment>
<dbReference type="Pfam" id="PF05545">
    <property type="entry name" value="FixQ"/>
    <property type="match status" value="1"/>
</dbReference>
<gene>
    <name evidence="2" type="ORF">HNP55_000384</name>
</gene>
<dbReference type="RefSeq" id="WP_124446397.1">
    <property type="nucleotide sequence ID" value="NZ_JACHLP010000001.1"/>
</dbReference>
<feature type="transmembrane region" description="Helical" evidence="1">
    <location>
        <begin position="6"/>
        <end position="26"/>
    </location>
</feature>
<evidence type="ECO:0000313" key="3">
    <source>
        <dbReference type="Proteomes" id="UP000562027"/>
    </source>
</evidence>
<keyword evidence="1" id="KW-1133">Transmembrane helix</keyword>
<dbReference type="Proteomes" id="UP000562027">
    <property type="component" value="Unassembled WGS sequence"/>
</dbReference>
<organism evidence="2 3">
    <name type="scientific">Roseateles oligotrophus</name>
    <dbReference type="NCBI Taxonomy" id="1769250"/>
    <lineage>
        <taxon>Bacteria</taxon>
        <taxon>Pseudomonadati</taxon>
        <taxon>Pseudomonadota</taxon>
        <taxon>Betaproteobacteria</taxon>
        <taxon>Burkholderiales</taxon>
        <taxon>Sphaerotilaceae</taxon>
        <taxon>Roseateles</taxon>
    </lineage>
</organism>
<sequence>MDINILRSVVTLVSMLVFLLIVGWAYSSRNKASFDEQAQLPLEDEVSGRPQ</sequence>
<dbReference type="InterPro" id="IPR008621">
    <property type="entry name" value="Cbb3-typ_cyt_oxidase_comp"/>
</dbReference>
<protein>
    <submittedName>
        <fullName evidence="2">Cytochrome c oxidase cbb3-type subunit 4</fullName>
    </submittedName>
</protein>
<dbReference type="EMBL" id="JACHLP010000001">
    <property type="protein sequence ID" value="MBB4841889.1"/>
    <property type="molecule type" value="Genomic_DNA"/>
</dbReference>
<reference evidence="2 3" key="1">
    <citation type="submission" date="2020-08" db="EMBL/GenBank/DDBJ databases">
        <title>Functional genomics of gut bacteria from endangered species of beetles.</title>
        <authorList>
            <person name="Carlos-Shanley C."/>
        </authorList>
    </citation>
    <scope>NUCLEOTIDE SEQUENCE [LARGE SCALE GENOMIC DNA]</scope>
    <source>
        <strain evidence="2 3">S00239</strain>
    </source>
</reference>
<keyword evidence="3" id="KW-1185">Reference proteome</keyword>
<dbReference type="CDD" id="cd01324">
    <property type="entry name" value="cbb3_Oxidase_CcoQ"/>
    <property type="match status" value="1"/>
</dbReference>